<dbReference type="AlphaFoldDB" id="A0A1F7XK26"/>
<evidence type="ECO:0000313" key="1">
    <source>
        <dbReference type="EMBL" id="OGM15360.1"/>
    </source>
</evidence>
<gene>
    <name evidence="1" type="ORF">A2V97_01890</name>
</gene>
<name>A0A1F7XK26_9BACT</name>
<dbReference type="EMBL" id="MGFX01000006">
    <property type="protein sequence ID" value="OGM15360.1"/>
    <property type="molecule type" value="Genomic_DNA"/>
</dbReference>
<protein>
    <submittedName>
        <fullName evidence="1">Uncharacterized protein</fullName>
    </submittedName>
</protein>
<sequence>MALTNKDLMAIKDLMEVTFDERLDDAIENRIATKDDISHLPTKDEFYGKMDEVMGELKVIREGQEILTHKVYEDHEPRISKVEKKLQIQSSA</sequence>
<comment type="caution">
    <text evidence="1">The sequence shown here is derived from an EMBL/GenBank/DDBJ whole genome shotgun (WGS) entry which is preliminary data.</text>
</comment>
<reference evidence="1 2" key="1">
    <citation type="journal article" date="2016" name="Nat. Commun.">
        <title>Thousands of microbial genomes shed light on interconnected biogeochemical processes in an aquifer system.</title>
        <authorList>
            <person name="Anantharaman K."/>
            <person name="Brown C.T."/>
            <person name="Hug L.A."/>
            <person name="Sharon I."/>
            <person name="Castelle C.J."/>
            <person name="Probst A.J."/>
            <person name="Thomas B.C."/>
            <person name="Singh A."/>
            <person name="Wilkins M.J."/>
            <person name="Karaoz U."/>
            <person name="Brodie E.L."/>
            <person name="Williams K.H."/>
            <person name="Hubbard S.S."/>
            <person name="Banfield J.F."/>
        </authorList>
    </citation>
    <scope>NUCLEOTIDE SEQUENCE [LARGE SCALE GENOMIC DNA]</scope>
</reference>
<evidence type="ECO:0000313" key="2">
    <source>
        <dbReference type="Proteomes" id="UP000177382"/>
    </source>
</evidence>
<accession>A0A1F7XK26</accession>
<dbReference type="STRING" id="1802485.A2V97_01890"/>
<proteinExistence type="predicted"/>
<organism evidence="1 2">
    <name type="scientific">Candidatus Woesebacteria bacterium RBG_16_42_24</name>
    <dbReference type="NCBI Taxonomy" id="1802485"/>
    <lineage>
        <taxon>Bacteria</taxon>
        <taxon>Candidatus Woeseibacteriota</taxon>
    </lineage>
</organism>
<dbReference type="Proteomes" id="UP000177382">
    <property type="component" value="Unassembled WGS sequence"/>
</dbReference>